<keyword evidence="4" id="KW-1003">Cell membrane</keyword>
<dbReference type="EMBL" id="LN847244">
    <property type="protein sequence ID" value="CRI49599.1"/>
    <property type="molecule type" value="Genomic_DNA"/>
</dbReference>
<dbReference type="InterPro" id="IPR003439">
    <property type="entry name" value="ABC_transporter-like_ATP-bd"/>
</dbReference>
<evidence type="ECO:0000313" key="16">
    <source>
        <dbReference type="EMBL" id="CRI49599.1"/>
    </source>
</evidence>
<dbReference type="PROSITE" id="PS50893">
    <property type="entry name" value="ABC_TRANSPORTER_2"/>
    <property type="match status" value="1"/>
</dbReference>
<dbReference type="EMBL" id="LN847240">
    <property type="protein sequence ID" value="CRI50728.1"/>
    <property type="molecule type" value="Genomic_DNA"/>
</dbReference>
<dbReference type="EMBL" id="LN847236">
    <property type="protein sequence ID" value="CRI47306.1"/>
    <property type="molecule type" value="Genomic_DNA"/>
</dbReference>
<keyword evidence="3" id="KW-0813">Transport</keyword>
<dbReference type="EMBL" id="LN847008">
    <property type="protein sequence ID" value="CRI41708.1"/>
    <property type="molecule type" value="Genomic_DNA"/>
</dbReference>
<dbReference type="InterPro" id="IPR003593">
    <property type="entry name" value="AAA+_ATPase"/>
</dbReference>
<dbReference type="PATRIC" id="fig|83558.13.peg.721"/>
<dbReference type="InterPro" id="IPR013563">
    <property type="entry name" value="Oligopep_ABC_C"/>
</dbReference>
<evidence type="ECO:0000259" key="10">
    <source>
        <dbReference type="PROSITE" id="PS50893"/>
    </source>
</evidence>
<keyword evidence="6" id="KW-0547">Nucleotide-binding</keyword>
<evidence type="ECO:0000313" key="13">
    <source>
        <dbReference type="EMBL" id="CRI41708.1"/>
    </source>
</evidence>
<evidence type="ECO:0000256" key="5">
    <source>
        <dbReference type="ARBA" id="ARBA00022519"/>
    </source>
</evidence>
<evidence type="ECO:0000313" key="11">
    <source>
        <dbReference type="EMBL" id="CRI38317.1"/>
    </source>
</evidence>
<accession>A0A0F7WJS2</accession>
<evidence type="ECO:0000256" key="3">
    <source>
        <dbReference type="ARBA" id="ARBA00022448"/>
    </source>
</evidence>
<evidence type="ECO:0000313" key="21">
    <source>
        <dbReference type="EMBL" id="CRI73350.1"/>
    </source>
</evidence>
<dbReference type="EMBL" id="LN847192">
    <property type="protein sequence ID" value="CRI72616.1"/>
    <property type="molecule type" value="Genomic_DNA"/>
</dbReference>
<dbReference type="EMBL" id="LN846999">
    <property type="protein sequence ID" value="CRI38317.1"/>
    <property type="molecule type" value="Genomic_DNA"/>
</dbReference>
<evidence type="ECO:0000313" key="19">
    <source>
        <dbReference type="EMBL" id="CRI53444.1"/>
    </source>
</evidence>
<dbReference type="Pfam" id="PF00005">
    <property type="entry name" value="ABC_tran"/>
    <property type="match status" value="1"/>
</dbReference>
<dbReference type="GO" id="GO:0005886">
    <property type="term" value="C:plasma membrane"/>
    <property type="evidence" value="ECO:0007669"/>
    <property type="project" value="UniProtKB-SubCell"/>
</dbReference>
<evidence type="ECO:0000256" key="2">
    <source>
        <dbReference type="ARBA" id="ARBA00005417"/>
    </source>
</evidence>
<keyword evidence="9" id="KW-0472">Membrane</keyword>
<keyword evidence="5" id="KW-0997">Cell inner membrane</keyword>
<reference evidence="12" key="1">
    <citation type="submission" date="2015-05" db="EMBL/GenBank/DDBJ databases">
        <authorList>
            <person name="Rattei Thomas"/>
        </authorList>
    </citation>
    <scope>NUCLEOTIDE SEQUENCE</scope>
    <source>
        <strain evidence="11">CV15</strain>
        <strain evidence="12">CWL029c</strain>
        <strain evidence="13">GiD</strain>
        <strain evidence="20">H12</strain>
        <strain evidence="14">MUL2216</strain>
        <strain evidence="15">Panola</strain>
        <strain evidence="17">PB1</strain>
        <strain evidence="16">U1271</strain>
        <strain evidence="18">UZG1</strain>
        <strain evidence="19">Wien2</strain>
        <strain evidence="21">YK41</strain>
    </source>
</reference>
<dbReference type="InterPro" id="IPR050388">
    <property type="entry name" value="ABC_Ni/Peptide_Import"/>
</dbReference>
<dbReference type="EMBL" id="LN847005">
    <property type="protein sequence ID" value="CRI40580.1"/>
    <property type="molecule type" value="Genomic_DNA"/>
</dbReference>
<dbReference type="EMBL" id="LN849043">
    <property type="protein sequence ID" value="CRI73350.1"/>
    <property type="molecule type" value="Genomic_DNA"/>
</dbReference>
<evidence type="ECO:0000313" key="12">
    <source>
        <dbReference type="EMBL" id="CRI40580.1"/>
    </source>
</evidence>
<evidence type="ECO:0000313" key="20">
    <source>
        <dbReference type="EMBL" id="CRI72616.1"/>
    </source>
</evidence>
<dbReference type="GO" id="GO:0016887">
    <property type="term" value="F:ATP hydrolysis activity"/>
    <property type="evidence" value="ECO:0007669"/>
    <property type="project" value="InterPro"/>
</dbReference>
<proteinExistence type="inferred from homology"/>
<dbReference type="GO" id="GO:0015833">
    <property type="term" value="P:peptide transport"/>
    <property type="evidence" value="ECO:0007669"/>
    <property type="project" value="InterPro"/>
</dbReference>
<evidence type="ECO:0000256" key="4">
    <source>
        <dbReference type="ARBA" id="ARBA00022475"/>
    </source>
</evidence>
<keyword evidence="7 12" id="KW-0067">ATP-binding</keyword>
<dbReference type="EMBL" id="LN847227">
    <property type="protein sequence ID" value="CRI46176.1"/>
    <property type="molecule type" value="Genomic_DNA"/>
</dbReference>
<gene>
    <name evidence="12" type="primary">oppD</name>
    <name evidence="13" type="synonym">oppD_2</name>
    <name evidence="11" type="ORF">BN1224_CV15_C_01500</name>
    <name evidence="13" type="ORF">BN1224_GiD_A_07090</name>
    <name evidence="20" type="ORF">BN1224_H12_EM_00050</name>
    <name evidence="14" type="ORF">BN1224_MUL2216_F_02310</name>
    <name evidence="15" type="ORF">BN1224_Panola_K_00050</name>
    <name evidence="17" type="ORF">BN1224_PB1_B_06970</name>
    <name evidence="16" type="ORF">BN1224_U1271_C_05390</name>
    <name evidence="18" type="ORF">BN1224_UZG1_B_00050</name>
    <name evidence="19" type="ORF">BN1224_Wien2_G_03360</name>
    <name evidence="21" type="ORF">BN1224_YK41_BR_01270</name>
    <name evidence="12" type="ORF">CWL029c_E_00040</name>
</gene>
<evidence type="ECO:0000313" key="18">
    <source>
        <dbReference type="EMBL" id="CRI51856.1"/>
    </source>
</evidence>
<dbReference type="Gene3D" id="3.40.50.300">
    <property type="entry name" value="P-loop containing nucleotide triphosphate hydrolases"/>
    <property type="match status" value="1"/>
</dbReference>
<evidence type="ECO:0000256" key="7">
    <source>
        <dbReference type="ARBA" id="ARBA00022840"/>
    </source>
</evidence>
<dbReference type="AlphaFoldDB" id="A0A0F7WJS2"/>
<evidence type="ECO:0000256" key="1">
    <source>
        <dbReference type="ARBA" id="ARBA00004417"/>
    </source>
</evidence>
<dbReference type="SMART" id="SM00382">
    <property type="entry name" value="AAA"/>
    <property type="match status" value="1"/>
</dbReference>
<dbReference type="EMBL" id="LN847246">
    <property type="protein sequence ID" value="CRI51856.1"/>
    <property type="molecule type" value="Genomic_DNA"/>
</dbReference>
<name>A0A0F7WJS2_CHLPN</name>
<evidence type="ECO:0000256" key="8">
    <source>
        <dbReference type="ARBA" id="ARBA00022967"/>
    </source>
</evidence>
<evidence type="ECO:0000313" key="14">
    <source>
        <dbReference type="EMBL" id="CRI46176.1"/>
    </source>
</evidence>
<dbReference type="NCBIfam" id="TIGR01727">
    <property type="entry name" value="oligo_HPY"/>
    <property type="match status" value="1"/>
</dbReference>
<organism evidence="12">
    <name type="scientific">Chlamydia pneumoniae</name>
    <name type="common">Chlamydophila pneumoniae</name>
    <dbReference type="NCBI Taxonomy" id="83558"/>
    <lineage>
        <taxon>Bacteria</taxon>
        <taxon>Pseudomonadati</taxon>
        <taxon>Chlamydiota</taxon>
        <taxon>Chlamydiia</taxon>
        <taxon>Chlamydiales</taxon>
        <taxon>Chlamydiaceae</taxon>
        <taxon>Chlamydia/Chlamydophila group</taxon>
        <taxon>Chlamydia</taxon>
    </lineage>
</organism>
<dbReference type="InterPro" id="IPR027417">
    <property type="entry name" value="P-loop_NTPase"/>
</dbReference>
<dbReference type="CDD" id="cd03257">
    <property type="entry name" value="ABC_NikE_OppD_transporters"/>
    <property type="match status" value="1"/>
</dbReference>
<comment type="similarity">
    <text evidence="2">Belongs to the ABC transporter superfamily.</text>
</comment>
<dbReference type="Pfam" id="PF08352">
    <property type="entry name" value="oligo_HPY"/>
    <property type="match status" value="1"/>
</dbReference>
<comment type="subcellular location">
    <subcellularLocation>
        <location evidence="1">Cell inner membrane</location>
        <topology evidence="1">Peripheral membrane protein</topology>
    </subcellularLocation>
</comment>
<evidence type="ECO:0000313" key="17">
    <source>
        <dbReference type="EMBL" id="CRI50728.1"/>
    </source>
</evidence>
<dbReference type="PROSITE" id="PS00211">
    <property type="entry name" value="ABC_TRANSPORTER_1"/>
    <property type="match status" value="1"/>
</dbReference>
<protein>
    <submittedName>
        <fullName evidence="12">Oligopeptide transport ATP-binding protein OppD</fullName>
    </submittedName>
</protein>
<evidence type="ECO:0000313" key="15">
    <source>
        <dbReference type="EMBL" id="CRI47306.1"/>
    </source>
</evidence>
<dbReference type="PANTHER" id="PTHR43297">
    <property type="entry name" value="OLIGOPEPTIDE TRANSPORT ATP-BINDING PROTEIN APPD"/>
    <property type="match status" value="1"/>
</dbReference>
<keyword evidence="8" id="KW-1278">Translocase</keyword>
<dbReference type="InterPro" id="IPR017871">
    <property type="entry name" value="ABC_transporter-like_CS"/>
</dbReference>
<dbReference type="GO" id="GO:0005524">
    <property type="term" value="F:ATP binding"/>
    <property type="evidence" value="ECO:0007669"/>
    <property type="project" value="UniProtKB-KW"/>
</dbReference>
<dbReference type="SUPFAM" id="SSF52540">
    <property type="entry name" value="P-loop containing nucleoside triphosphate hydrolases"/>
    <property type="match status" value="1"/>
</dbReference>
<evidence type="ECO:0000256" key="9">
    <source>
        <dbReference type="ARBA" id="ARBA00023136"/>
    </source>
</evidence>
<sequence length="344" mass="38389">MHKNSLFRNNNLPKRSCKRLMASNPILQIEDLSITLAKQRQQYPIVQSLSFTINEGQTLAIIGESGSGKSVSAHAILRLLPCPPFSVSGQVNFQGHNLLTASRSIQKKIIGTEISMIFQNPQASLNPVFTIEQQFREIIHTHLALTAEVAKEKMLYALEETGFHDPRLCLNLYPHQLSGGMLQRICIAMALLCSPKLLIADEPTTALDVSVQYQILQLLKTLQKKTGMSLLIITHNMGVVAETADDVLVLYAGRMVECAPAVQMFHNPSHPYTRDLLASRPSLQPQQLGSFNPIPGQPPHYTAFPSGCRYHPRCSKILNRCSAEAPEIYPVREGHKVRCWLYDD</sequence>
<dbReference type="FunFam" id="3.40.50.300:FF:000016">
    <property type="entry name" value="Oligopeptide ABC transporter ATP-binding component"/>
    <property type="match status" value="1"/>
</dbReference>
<dbReference type="EMBL" id="LN847254">
    <property type="protein sequence ID" value="CRI53444.1"/>
    <property type="molecule type" value="Genomic_DNA"/>
</dbReference>
<dbReference type="PANTHER" id="PTHR43297:SF14">
    <property type="entry name" value="ATPASE AAA-TYPE CORE DOMAIN-CONTAINING PROTEIN"/>
    <property type="match status" value="1"/>
</dbReference>
<feature type="domain" description="ABC transporter" evidence="10">
    <location>
        <begin position="27"/>
        <end position="277"/>
    </location>
</feature>
<evidence type="ECO:0000256" key="6">
    <source>
        <dbReference type="ARBA" id="ARBA00022741"/>
    </source>
</evidence>